<dbReference type="KEGG" id="aamy:GFC30_3205"/>
<sequence length="261" mass="30811">MNQLVFIESNRVVTDSLTVAEVFGKDHRNVVRDIDVQIEKLNEAGEGKWGVLNFEQTHYQHPQNKQWYKKYLLTEEAFTLVAMSYTTPEAMKMKVRFIEEFKRMRAELEKQKQPFKLPTTYKEALLQLVEQVERNEQLQLQNAQKDQIIKELQPKATYYDLVLQNKSLISISKIAKDYGMSAVRMNQLLHQLGIQYKQGDCWLLYSKYQDKGYTQSKTHAIDSETSKMHTYWTQKGRLFIYEMLKNKLGILPLIERDEQTA</sequence>
<organism evidence="2 3">
    <name type="scientific">Anoxybacteroides amylolyticum</name>
    <dbReference type="NCBI Taxonomy" id="294699"/>
    <lineage>
        <taxon>Bacteria</taxon>
        <taxon>Bacillati</taxon>
        <taxon>Bacillota</taxon>
        <taxon>Bacilli</taxon>
        <taxon>Bacillales</taxon>
        <taxon>Anoxybacillaceae</taxon>
        <taxon>Anoxybacteroides</taxon>
    </lineage>
</organism>
<keyword evidence="2" id="KW-0614">Plasmid</keyword>
<geneLocation type="plasmid" evidence="3">
    <name>pdsm15939_1</name>
</geneLocation>
<keyword evidence="3" id="KW-1185">Reference proteome</keyword>
<dbReference type="OrthoDB" id="9812611at2"/>
<protein>
    <submittedName>
        <fullName evidence="2">Phage regulatory, Rha family protein</fullName>
    </submittedName>
</protein>
<feature type="domain" description="Antirepressor protein C-terminal" evidence="1">
    <location>
        <begin position="147"/>
        <end position="246"/>
    </location>
</feature>
<reference evidence="2 3" key="1">
    <citation type="journal article" date="2006" name="Syst. Appl. Microbiol.">
        <title>Anoxybacillus amylolyticus sp. nov., a thermophilic amylase producing bacterium isolated from Mount Rittmann (Antarctica).</title>
        <authorList>
            <person name="Poli A."/>
            <person name="Esposito E."/>
            <person name="Lama L."/>
            <person name="Orlando P."/>
            <person name="Nicolaus G."/>
            <person name="de Appolonia F."/>
            <person name="Gambacorta A."/>
            <person name="Nicolaus B."/>
        </authorList>
    </citation>
    <scope>NUCLEOTIDE SEQUENCE [LARGE SCALE GENOMIC DNA]</scope>
    <source>
        <strain evidence="2 3">DSM 15939</strain>
        <plasmid evidence="3">Plasmid pdsm15939_1</plasmid>
    </source>
</reference>
<dbReference type="RefSeq" id="WP_066327906.1">
    <property type="nucleotide sequence ID" value="NZ_CP015439.1"/>
</dbReference>
<dbReference type="AlphaFoldDB" id="A0A160F6S0"/>
<dbReference type="GO" id="GO:0003677">
    <property type="term" value="F:DNA binding"/>
    <property type="evidence" value="ECO:0007669"/>
    <property type="project" value="InterPro"/>
</dbReference>
<dbReference type="Proteomes" id="UP000076865">
    <property type="component" value="Plasmid pDSM15939_1"/>
</dbReference>
<dbReference type="NCBIfam" id="TIGR02681">
    <property type="entry name" value="phage_pRha"/>
    <property type="match status" value="1"/>
</dbReference>
<name>A0A160F6S0_9BACL</name>
<dbReference type="InterPro" id="IPR005039">
    <property type="entry name" value="Ant_C"/>
</dbReference>
<gene>
    <name evidence="2" type="ORF">GFC30_3205</name>
</gene>
<proteinExistence type="predicted"/>
<dbReference type="InterPro" id="IPR014054">
    <property type="entry name" value="Phage_regulatory_Rha"/>
</dbReference>
<dbReference type="PATRIC" id="fig|294699.3.peg.3311"/>
<evidence type="ECO:0000259" key="1">
    <source>
        <dbReference type="Pfam" id="PF03374"/>
    </source>
</evidence>
<evidence type="ECO:0000313" key="3">
    <source>
        <dbReference type="Proteomes" id="UP000076865"/>
    </source>
</evidence>
<evidence type="ECO:0000313" key="2">
    <source>
        <dbReference type="EMBL" id="ANB62317.1"/>
    </source>
</evidence>
<accession>A0A160F6S0</accession>
<dbReference type="Pfam" id="PF03374">
    <property type="entry name" value="ANT"/>
    <property type="match status" value="1"/>
</dbReference>
<dbReference type="Pfam" id="PF09669">
    <property type="entry name" value="Phage_pRha"/>
    <property type="match status" value="1"/>
</dbReference>
<dbReference type="EMBL" id="CP015439">
    <property type="protein sequence ID" value="ANB62317.1"/>
    <property type="molecule type" value="Genomic_DNA"/>
</dbReference>